<dbReference type="Gene3D" id="3.40.50.1820">
    <property type="entry name" value="alpha/beta hydrolase"/>
    <property type="match status" value="1"/>
</dbReference>
<keyword evidence="1" id="KW-0378">Hydrolase</keyword>
<dbReference type="PANTHER" id="PTHR48081:SF8">
    <property type="entry name" value="ALPHA_BETA HYDROLASE FOLD-3 DOMAIN-CONTAINING PROTEIN-RELATED"/>
    <property type="match status" value="1"/>
</dbReference>
<dbReference type="EMBL" id="JAWWNJ010000008">
    <property type="protein sequence ID" value="KAK7050696.1"/>
    <property type="molecule type" value="Genomic_DNA"/>
</dbReference>
<name>A0AAW0DH40_9AGAR</name>
<gene>
    <name evidence="3" type="ORF">R3P38DRAFT_2866495</name>
</gene>
<dbReference type="InterPro" id="IPR013094">
    <property type="entry name" value="AB_hydrolase_3"/>
</dbReference>
<dbReference type="AlphaFoldDB" id="A0AAW0DH40"/>
<evidence type="ECO:0000313" key="3">
    <source>
        <dbReference type="EMBL" id="KAK7050696.1"/>
    </source>
</evidence>
<dbReference type="Proteomes" id="UP001362999">
    <property type="component" value="Unassembled WGS sequence"/>
</dbReference>
<keyword evidence="4" id="KW-1185">Reference proteome</keyword>
<proteinExistence type="predicted"/>
<organism evidence="3 4">
    <name type="scientific">Favolaschia claudopus</name>
    <dbReference type="NCBI Taxonomy" id="2862362"/>
    <lineage>
        <taxon>Eukaryota</taxon>
        <taxon>Fungi</taxon>
        <taxon>Dikarya</taxon>
        <taxon>Basidiomycota</taxon>
        <taxon>Agaricomycotina</taxon>
        <taxon>Agaricomycetes</taxon>
        <taxon>Agaricomycetidae</taxon>
        <taxon>Agaricales</taxon>
        <taxon>Marasmiineae</taxon>
        <taxon>Mycenaceae</taxon>
        <taxon>Favolaschia</taxon>
    </lineage>
</organism>
<dbReference type="Pfam" id="PF07859">
    <property type="entry name" value="Abhydrolase_3"/>
    <property type="match status" value="1"/>
</dbReference>
<evidence type="ECO:0000256" key="1">
    <source>
        <dbReference type="ARBA" id="ARBA00022801"/>
    </source>
</evidence>
<protein>
    <submittedName>
        <fullName evidence="3">Esterase/lipase/thioesterase</fullName>
    </submittedName>
</protein>
<reference evidence="3 4" key="1">
    <citation type="journal article" date="2024" name="J Genomics">
        <title>Draft genome sequencing and assembly of Favolaschia claudopus CIRM-BRFM 2984 isolated from oak limbs.</title>
        <authorList>
            <person name="Navarro D."/>
            <person name="Drula E."/>
            <person name="Chaduli D."/>
            <person name="Cazenave R."/>
            <person name="Ahrendt S."/>
            <person name="Wang J."/>
            <person name="Lipzen A."/>
            <person name="Daum C."/>
            <person name="Barry K."/>
            <person name="Grigoriev I.V."/>
            <person name="Favel A."/>
            <person name="Rosso M.N."/>
            <person name="Martin F."/>
        </authorList>
    </citation>
    <scope>NUCLEOTIDE SEQUENCE [LARGE SCALE GENOMIC DNA]</scope>
    <source>
        <strain evidence="3 4">CIRM-BRFM 2984</strain>
    </source>
</reference>
<dbReference type="InterPro" id="IPR029058">
    <property type="entry name" value="AB_hydrolase_fold"/>
</dbReference>
<accession>A0AAW0DH40</accession>
<dbReference type="PANTHER" id="PTHR48081">
    <property type="entry name" value="AB HYDROLASE SUPERFAMILY PROTEIN C4A8.06C"/>
    <property type="match status" value="1"/>
</dbReference>
<dbReference type="InterPro" id="IPR050300">
    <property type="entry name" value="GDXG_lipolytic_enzyme"/>
</dbReference>
<dbReference type="SUPFAM" id="SSF53474">
    <property type="entry name" value="alpha/beta-Hydrolases"/>
    <property type="match status" value="1"/>
</dbReference>
<feature type="domain" description="Alpha/beta hydrolase fold-3" evidence="2">
    <location>
        <begin position="93"/>
        <end position="306"/>
    </location>
</feature>
<sequence>MSQYAHLSTPDPTVPAIPKFPGVINRETMPAMRERFQVPPEQRVAQYEGRLPAETAYKLTDHTVPVDGGEITVRVIIPTSTAQEGPEFEFPVLVHYHGGGWSIGSIDGDDLGLRILSVATRVVTVNVGYRLAPENPFPIPLNDSYTALKWTVSNAKSLRISLAKGFFVGGVSAGGELAAVMTQKSIQDPFFTNTKITGNILSVPLIIHPDAYPTEYAHELLSVKQNADAPILDRTLMDAFLDCHRAPPTSPDFSPLLGSREGLPPTYLQICGLDPLRDEGLLWERLLREQGTPTKLDIYPGVPHGFPPIFPGSPLGKKWHADWEAGVKWLLSLVKA</sequence>
<dbReference type="GO" id="GO:0016787">
    <property type="term" value="F:hydrolase activity"/>
    <property type="evidence" value="ECO:0007669"/>
    <property type="project" value="UniProtKB-KW"/>
</dbReference>
<evidence type="ECO:0000313" key="4">
    <source>
        <dbReference type="Proteomes" id="UP001362999"/>
    </source>
</evidence>
<evidence type="ECO:0000259" key="2">
    <source>
        <dbReference type="Pfam" id="PF07859"/>
    </source>
</evidence>
<comment type="caution">
    <text evidence="3">The sequence shown here is derived from an EMBL/GenBank/DDBJ whole genome shotgun (WGS) entry which is preliminary data.</text>
</comment>